<evidence type="ECO:0000313" key="2">
    <source>
        <dbReference type="EMBL" id="KAG0716420.1"/>
    </source>
</evidence>
<dbReference type="InterPro" id="IPR029034">
    <property type="entry name" value="Cystine-knot_cytokine"/>
</dbReference>
<accession>A0A8J4Y7Q9</accession>
<dbReference type="Proteomes" id="UP000770661">
    <property type="component" value="Unassembled WGS sequence"/>
</dbReference>
<evidence type="ECO:0000256" key="1">
    <source>
        <dbReference type="SAM" id="Phobius"/>
    </source>
</evidence>
<reference evidence="2" key="1">
    <citation type="submission" date="2020-07" db="EMBL/GenBank/DDBJ databases">
        <title>The High-quality genome of the commercially important snow crab, Chionoecetes opilio.</title>
        <authorList>
            <person name="Jeong J.-H."/>
            <person name="Ryu S."/>
        </authorList>
    </citation>
    <scope>NUCLEOTIDE SEQUENCE</scope>
    <source>
        <strain evidence="2">MADBK_172401_WGS</strain>
        <tissue evidence="2">Digestive gland</tissue>
    </source>
</reference>
<comment type="caution">
    <text evidence="2">The sequence shown here is derived from an EMBL/GenBank/DDBJ whole genome shotgun (WGS) entry which is preliminary data.</text>
</comment>
<keyword evidence="1" id="KW-0472">Membrane</keyword>
<sequence length="145" mass="16438">MTSSVNLLGVMVAAMVMVLQVAGLPAMTVLETDDAIDFKHYLQVQHEELKALSCQPKPGKVTIRNELKYHDSLIDETFYPEVVSVSRCWETCSFCGNSHLGVRKGRCLPDPEGIVKRPYYVFYFTGNKRVFRRVMLTEHTSCKCS</sequence>
<gene>
    <name evidence="2" type="ORF">GWK47_001037</name>
</gene>
<protein>
    <submittedName>
        <fullName evidence="2">Uncharacterized protein</fullName>
    </submittedName>
</protein>
<dbReference type="OrthoDB" id="6397663at2759"/>
<keyword evidence="1" id="KW-0812">Transmembrane</keyword>
<keyword evidence="1" id="KW-1133">Transmembrane helix</keyword>
<feature type="transmembrane region" description="Helical" evidence="1">
    <location>
        <begin position="6"/>
        <end position="30"/>
    </location>
</feature>
<dbReference type="EMBL" id="JACEEZ010018906">
    <property type="protein sequence ID" value="KAG0716420.1"/>
    <property type="molecule type" value="Genomic_DNA"/>
</dbReference>
<evidence type="ECO:0000313" key="3">
    <source>
        <dbReference type="Proteomes" id="UP000770661"/>
    </source>
</evidence>
<organism evidence="2 3">
    <name type="scientific">Chionoecetes opilio</name>
    <name type="common">Atlantic snow crab</name>
    <name type="synonym">Cancer opilio</name>
    <dbReference type="NCBI Taxonomy" id="41210"/>
    <lineage>
        <taxon>Eukaryota</taxon>
        <taxon>Metazoa</taxon>
        <taxon>Ecdysozoa</taxon>
        <taxon>Arthropoda</taxon>
        <taxon>Crustacea</taxon>
        <taxon>Multicrustacea</taxon>
        <taxon>Malacostraca</taxon>
        <taxon>Eumalacostraca</taxon>
        <taxon>Eucarida</taxon>
        <taxon>Decapoda</taxon>
        <taxon>Pleocyemata</taxon>
        <taxon>Brachyura</taxon>
        <taxon>Eubrachyura</taxon>
        <taxon>Majoidea</taxon>
        <taxon>Majidae</taxon>
        <taxon>Chionoecetes</taxon>
    </lineage>
</organism>
<keyword evidence="3" id="KW-1185">Reference proteome</keyword>
<proteinExistence type="predicted"/>
<name>A0A8J4Y7Q9_CHIOP</name>
<dbReference type="SUPFAM" id="SSF57501">
    <property type="entry name" value="Cystine-knot cytokines"/>
    <property type="match status" value="1"/>
</dbReference>
<dbReference type="Gene3D" id="2.10.90.10">
    <property type="entry name" value="Cystine-knot cytokines"/>
    <property type="match status" value="1"/>
</dbReference>
<dbReference type="AlphaFoldDB" id="A0A8J4Y7Q9"/>